<evidence type="ECO:0000256" key="2">
    <source>
        <dbReference type="ARBA" id="ARBA00022679"/>
    </source>
</evidence>
<evidence type="ECO:0000259" key="3">
    <source>
        <dbReference type="Pfam" id="PF13649"/>
    </source>
</evidence>
<evidence type="ECO:0000313" key="5">
    <source>
        <dbReference type="Proteomes" id="UP001500604"/>
    </source>
</evidence>
<dbReference type="PANTHER" id="PTHR43861">
    <property type="entry name" value="TRANS-ACONITATE 2-METHYLTRANSFERASE-RELATED"/>
    <property type="match status" value="1"/>
</dbReference>
<reference evidence="5" key="1">
    <citation type="journal article" date="2019" name="Int. J. Syst. Evol. Microbiol.">
        <title>The Global Catalogue of Microorganisms (GCM) 10K type strain sequencing project: providing services to taxonomists for standard genome sequencing and annotation.</title>
        <authorList>
            <consortium name="The Broad Institute Genomics Platform"/>
            <consortium name="The Broad Institute Genome Sequencing Center for Infectious Disease"/>
            <person name="Wu L."/>
            <person name="Ma J."/>
        </authorList>
    </citation>
    <scope>NUCLEOTIDE SEQUENCE [LARGE SCALE GENOMIC DNA]</scope>
    <source>
        <strain evidence="5">JCM 17805</strain>
    </source>
</reference>
<gene>
    <name evidence="4" type="ORF">GCM10023116_24610</name>
</gene>
<dbReference type="SUPFAM" id="SSF53335">
    <property type="entry name" value="S-adenosyl-L-methionine-dependent methyltransferases"/>
    <property type="match status" value="1"/>
</dbReference>
<dbReference type="InterPro" id="IPR041698">
    <property type="entry name" value="Methyltransf_25"/>
</dbReference>
<dbReference type="Gene3D" id="3.40.50.150">
    <property type="entry name" value="Vaccinia Virus protein VP39"/>
    <property type="match status" value="1"/>
</dbReference>
<comment type="caution">
    <text evidence="4">The sequence shown here is derived from an EMBL/GenBank/DDBJ whole genome shotgun (WGS) entry which is preliminary data.</text>
</comment>
<dbReference type="EMBL" id="BAABFL010000371">
    <property type="protein sequence ID" value="GAA4650178.1"/>
    <property type="molecule type" value="Genomic_DNA"/>
</dbReference>
<accession>A0ABP8V1S0</accession>
<dbReference type="GO" id="GO:0032259">
    <property type="term" value="P:methylation"/>
    <property type="evidence" value="ECO:0007669"/>
    <property type="project" value="UniProtKB-KW"/>
</dbReference>
<organism evidence="4 5">
    <name type="scientific">Kistimonas scapharcae</name>
    <dbReference type="NCBI Taxonomy" id="1036133"/>
    <lineage>
        <taxon>Bacteria</taxon>
        <taxon>Pseudomonadati</taxon>
        <taxon>Pseudomonadota</taxon>
        <taxon>Gammaproteobacteria</taxon>
        <taxon>Oceanospirillales</taxon>
        <taxon>Endozoicomonadaceae</taxon>
        <taxon>Kistimonas</taxon>
    </lineage>
</organism>
<name>A0ABP8V1S0_9GAMM</name>
<proteinExistence type="predicted"/>
<evidence type="ECO:0000256" key="1">
    <source>
        <dbReference type="ARBA" id="ARBA00022603"/>
    </source>
</evidence>
<dbReference type="RefSeq" id="WP_345196283.1">
    <property type="nucleotide sequence ID" value="NZ_BAABFL010000371.1"/>
</dbReference>
<protein>
    <submittedName>
        <fullName evidence="4">Class I SAM-dependent methyltransferase</fullName>
    </submittedName>
</protein>
<dbReference type="Pfam" id="PF13649">
    <property type="entry name" value="Methyltransf_25"/>
    <property type="match status" value="1"/>
</dbReference>
<dbReference type="GO" id="GO:0008168">
    <property type="term" value="F:methyltransferase activity"/>
    <property type="evidence" value="ECO:0007669"/>
    <property type="project" value="UniProtKB-KW"/>
</dbReference>
<dbReference type="Proteomes" id="UP001500604">
    <property type="component" value="Unassembled WGS sequence"/>
</dbReference>
<keyword evidence="5" id="KW-1185">Reference proteome</keyword>
<evidence type="ECO:0000313" key="4">
    <source>
        <dbReference type="EMBL" id="GAA4650178.1"/>
    </source>
</evidence>
<dbReference type="InterPro" id="IPR029063">
    <property type="entry name" value="SAM-dependent_MTases_sf"/>
</dbReference>
<sequence length="205" mass="22719">MTSIAYYDQHCDAFVANTASVDMTELYTAFLSRLKPGAHILDAGCGSGRDTCHFLKQGYHVTAIDGSVAMVRHASAFTGINVRQLTFENLDYQAAFEGIWACASLLHIPLSELPDVMARMSEALKNNGIWYLSFKYGAGEVSRDGRSFTNLTEESLGELVDALSGISLLSTWQTSDKRSDREDERWLNALCKYSKTPVQTTWQPA</sequence>
<feature type="domain" description="Methyltransferase" evidence="3">
    <location>
        <begin position="40"/>
        <end position="128"/>
    </location>
</feature>
<keyword evidence="2" id="KW-0808">Transferase</keyword>
<dbReference type="PANTHER" id="PTHR43861:SF1">
    <property type="entry name" value="TRANS-ACONITATE 2-METHYLTRANSFERASE"/>
    <property type="match status" value="1"/>
</dbReference>
<dbReference type="CDD" id="cd02440">
    <property type="entry name" value="AdoMet_MTases"/>
    <property type="match status" value="1"/>
</dbReference>
<keyword evidence="1 4" id="KW-0489">Methyltransferase</keyword>